<dbReference type="EMBL" id="JAQQWI010000006">
    <property type="protein sequence ID" value="KAK8033069.1"/>
    <property type="molecule type" value="Genomic_DNA"/>
</dbReference>
<keyword evidence="8" id="KW-1185">Reference proteome</keyword>
<comment type="caution">
    <text evidence="7">The sequence shown here is derived from an EMBL/GenBank/DDBJ whole genome shotgun (WGS) entry which is preliminary data.</text>
</comment>
<accession>A0ABR1SFK1</accession>
<reference evidence="7 8" key="1">
    <citation type="submission" date="2023-01" db="EMBL/GenBank/DDBJ databases">
        <title>Analysis of 21 Apiospora genomes using comparative genomics revels a genus with tremendous synthesis potential of carbohydrate active enzymes and secondary metabolites.</title>
        <authorList>
            <person name="Sorensen T."/>
        </authorList>
    </citation>
    <scope>NUCLEOTIDE SEQUENCE [LARGE SCALE GENOMIC DNA]</scope>
    <source>
        <strain evidence="7 8">CBS 20057</strain>
    </source>
</reference>
<dbReference type="InterPro" id="IPR001841">
    <property type="entry name" value="Znf_RING"/>
</dbReference>
<protein>
    <recommendedName>
        <fullName evidence="6">RING-type domain-containing protein</fullName>
    </recommendedName>
</protein>
<evidence type="ECO:0000259" key="6">
    <source>
        <dbReference type="PROSITE" id="PS50089"/>
    </source>
</evidence>
<dbReference type="SMART" id="SM00184">
    <property type="entry name" value="RING"/>
    <property type="match status" value="1"/>
</dbReference>
<evidence type="ECO:0000256" key="4">
    <source>
        <dbReference type="PROSITE-ProRule" id="PRU00175"/>
    </source>
</evidence>
<evidence type="ECO:0000256" key="2">
    <source>
        <dbReference type="ARBA" id="ARBA00022771"/>
    </source>
</evidence>
<proteinExistence type="predicted"/>
<evidence type="ECO:0000313" key="7">
    <source>
        <dbReference type="EMBL" id="KAK8033069.1"/>
    </source>
</evidence>
<evidence type="ECO:0000256" key="3">
    <source>
        <dbReference type="ARBA" id="ARBA00022833"/>
    </source>
</evidence>
<evidence type="ECO:0000313" key="8">
    <source>
        <dbReference type="Proteomes" id="UP001396898"/>
    </source>
</evidence>
<keyword evidence="3" id="KW-0862">Zinc</keyword>
<keyword evidence="1" id="KW-0479">Metal-binding</keyword>
<keyword evidence="2 4" id="KW-0863">Zinc-finger</keyword>
<feature type="domain" description="RING-type" evidence="6">
    <location>
        <begin position="5"/>
        <end position="53"/>
    </location>
</feature>
<dbReference type="InterPro" id="IPR013083">
    <property type="entry name" value="Znf_RING/FYVE/PHD"/>
</dbReference>
<organism evidence="7 8">
    <name type="scientific">Apiospora marii</name>
    <dbReference type="NCBI Taxonomy" id="335849"/>
    <lineage>
        <taxon>Eukaryota</taxon>
        <taxon>Fungi</taxon>
        <taxon>Dikarya</taxon>
        <taxon>Ascomycota</taxon>
        <taxon>Pezizomycotina</taxon>
        <taxon>Sordariomycetes</taxon>
        <taxon>Xylariomycetidae</taxon>
        <taxon>Amphisphaeriales</taxon>
        <taxon>Apiosporaceae</taxon>
        <taxon>Apiospora</taxon>
    </lineage>
</organism>
<dbReference type="Pfam" id="PF13639">
    <property type="entry name" value="zf-RING_2"/>
    <property type="match status" value="1"/>
</dbReference>
<name>A0ABR1SFK1_9PEZI</name>
<dbReference type="InterPro" id="IPR051834">
    <property type="entry name" value="RING_finger_E3_ligase"/>
</dbReference>
<feature type="region of interest" description="Disordered" evidence="5">
    <location>
        <begin position="177"/>
        <end position="197"/>
    </location>
</feature>
<dbReference type="PANTHER" id="PTHR45931">
    <property type="entry name" value="SI:CH211-59O9.10"/>
    <property type="match status" value="1"/>
</dbReference>
<dbReference type="Proteomes" id="UP001396898">
    <property type="component" value="Unassembled WGS sequence"/>
</dbReference>
<gene>
    <name evidence="7" type="ORF">PG991_002467</name>
</gene>
<evidence type="ECO:0000256" key="1">
    <source>
        <dbReference type="ARBA" id="ARBA00022723"/>
    </source>
</evidence>
<dbReference type="PANTHER" id="PTHR45931:SF3">
    <property type="entry name" value="RING ZINC FINGER-CONTAINING PROTEIN"/>
    <property type="match status" value="1"/>
</dbReference>
<dbReference type="SUPFAM" id="SSF57850">
    <property type="entry name" value="RING/U-box"/>
    <property type="match status" value="1"/>
</dbReference>
<dbReference type="PROSITE" id="PS50089">
    <property type="entry name" value="ZF_RING_2"/>
    <property type="match status" value="1"/>
</dbReference>
<evidence type="ECO:0000256" key="5">
    <source>
        <dbReference type="SAM" id="MobiDB-lite"/>
    </source>
</evidence>
<dbReference type="Gene3D" id="3.30.40.10">
    <property type="entry name" value="Zinc/RING finger domain, C3HC4 (zinc finger)"/>
    <property type="match status" value="1"/>
</dbReference>
<sequence>MTETCGICQEETMNVSAEFVTLPCASRHAFHPDCIKPWLSGGEERNGSCPFCRASLLHTCGHALAEKYLKAGKVIDSSVLASPCRPRCHGWQNETRAEQERILSPEEHIRLALEELYRETARLISVANRLGYPHLIPSYNETYDRHRAGLLQRAELLGIRNPAERMPNPLRQVTLGSALGSSASNPINHADDDDNIE</sequence>